<evidence type="ECO:0000313" key="3">
    <source>
        <dbReference type="Proteomes" id="UP000274822"/>
    </source>
</evidence>
<reference evidence="2 3" key="1">
    <citation type="journal article" date="2018" name="New Phytol.">
        <title>Phylogenomics of Endogonaceae and evolution of mycorrhizas within Mucoromycota.</title>
        <authorList>
            <person name="Chang Y."/>
            <person name="Desiro A."/>
            <person name="Na H."/>
            <person name="Sandor L."/>
            <person name="Lipzen A."/>
            <person name="Clum A."/>
            <person name="Barry K."/>
            <person name="Grigoriev I.V."/>
            <person name="Martin F.M."/>
            <person name="Stajich J.E."/>
            <person name="Smith M.E."/>
            <person name="Bonito G."/>
            <person name="Spatafora J.W."/>
        </authorList>
    </citation>
    <scope>NUCLEOTIDE SEQUENCE [LARGE SCALE GENOMIC DNA]</scope>
    <source>
        <strain evidence="2 3">AD002</strain>
    </source>
</reference>
<dbReference type="Proteomes" id="UP000274822">
    <property type="component" value="Unassembled WGS sequence"/>
</dbReference>
<comment type="caution">
    <text evidence="2">The sequence shown here is derived from an EMBL/GenBank/DDBJ whole genome shotgun (WGS) entry which is preliminary data.</text>
</comment>
<proteinExistence type="predicted"/>
<sequence length="97" mass="10414">MSDPIAAFPLDCHSMWLTPSFNVERIEAYGHLRTFSVCRIQKPRYIHLTVPTPPPSSPSRSRETTSALASPPSTTLSSGATPSPGSSSPQLPLAFCS</sequence>
<organism evidence="2 3">
    <name type="scientific">Jimgerdemannia flammicorona</name>
    <dbReference type="NCBI Taxonomy" id="994334"/>
    <lineage>
        <taxon>Eukaryota</taxon>
        <taxon>Fungi</taxon>
        <taxon>Fungi incertae sedis</taxon>
        <taxon>Mucoromycota</taxon>
        <taxon>Mucoromycotina</taxon>
        <taxon>Endogonomycetes</taxon>
        <taxon>Endogonales</taxon>
        <taxon>Endogonaceae</taxon>
        <taxon>Jimgerdemannia</taxon>
    </lineage>
</organism>
<protein>
    <submittedName>
        <fullName evidence="2">Uncharacterized protein</fullName>
    </submittedName>
</protein>
<feature type="compositionally biased region" description="Low complexity" evidence="1">
    <location>
        <begin position="64"/>
        <end position="97"/>
    </location>
</feature>
<keyword evidence="3" id="KW-1185">Reference proteome</keyword>
<evidence type="ECO:0000256" key="1">
    <source>
        <dbReference type="SAM" id="MobiDB-lite"/>
    </source>
</evidence>
<gene>
    <name evidence="2" type="ORF">BC938DRAFT_480260</name>
</gene>
<accession>A0A433QXC6</accession>
<dbReference type="AlphaFoldDB" id="A0A433QXC6"/>
<dbReference type="EMBL" id="RBNJ01000472">
    <property type="protein sequence ID" value="RUS34461.1"/>
    <property type="molecule type" value="Genomic_DNA"/>
</dbReference>
<evidence type="ECO:0000313" key="2">
    <source>
        <dbReference type="EMBL" id="RUS34461.1"/>
    </source>
</evidence>
<name>A0A433QXC6_9FUNG</name>
<feature type="region of interest" description="Disordered" evidence="1">
    <location>
        <begin position="48"/>
        <end position="97"/>
    </location>
</feature>